<feature type="domain" description="BFD-like [2Fe-2S]-binding" evidence="2">
    <location>
        <begin position="379"/>
        <end position="430"/>
    </location>
</feature>
<dbReference type="Pfam" id="PF04324">
    <property type="entry name" value="Fer2_BFD"/>
    <property type="match status" value="1"/>
</dbReference>
<feature type="domain" description="FAD/NAD(P)-binding" evidence="3">
    <location>
        <begin position="10"/>
        <end position="324"/>
    </location>
</feature>
<comment type="caution">
    <text evidence="4">The sequence shown here is derived from an EMBL/GenBank/DDBJ whole genome shotgun (WGS) entry which is preliminary data.</text>
</comment>
<organism evidence="4 5">
    <name type="scientific">Halomonas pelophila</name>
    <dbReference type="NCBI Taxonomy" id="3151122"/>
    <lineage>
        <taxon>Bacteria</taxon>
        <taxon>Pseudomonadati</taxon>
        <taxon>Pseudomonadota</taxon>
        <taxon>Gammaproteobacteria</taxon>
        <taxon>Oceanospirillales</taxon>
        <taxon>Halomonadaceae</taxon>
        <taxon>Halomonas</taxon>
    </lineage>
</organism>
<keyword evidence="1" id="KW-0560">Oxidoreductase</keyword>
<sequence>MSDANLRHAEVAIIGAGPAGMAAASRLAEAGQRPVVFDLAPSPGGQIYRQLSAPQVGEEVMGRDYLRGRALLERFENARLDYRPGSRAWWAQREGQGTTLGVLAGGRSELWQAKRLIVAGGAMERGWPFPGWQLPGVMQAGAGQILLKQGGLVPDAPPVLVGTGPLLYLLAWQYLRAGCPPRLILDAAPRSRYAELLRRPRATWHAGHYLLKGLGMLSALRRAGVTVKHGLEAIEAEGGERLEAVRYRLGGRWQRVGASLLLTHFGVVPEPQLCRGLGLAHDWHDGQQAFVPRRDAGSLAAEPGVWLAGDGAGIGGALNAEREGHLAALAILAAEDEVVAHEAAPIHRARRRDMRARALLEALFRVPEGWLAAQPETTLVCRCEGVSLGEINAAMAQGAAGPGQLKAFTRCGMGPCQGRLCGESVTRLLAGHLGTTPEAVGTYQVRPPLQSITLGELAVSSVPPEISRSLRS</sequence>
<dbReference type="SUPFAM" id="SSF51905">
    <property type="entry name" value="FAD/NAD(P)-binding domain"/>
    <property type="match status" value="1"/>
</dbReference>
<evidence type="ECO:0000313" key="5">
    <source>
        <dbReference type="Proteomes" id="UP001472978"/>
    </source>
</evidence>
<dbReference type="Pfam" id="PF07992">
    <property type="entry name" value="Pyr_redox_2"/>
    <property type="match status" value="1"/>
</dbReference>
<evidence type="ECO:0000259" key="2">
    <source>
        <dbReference type="Pfam" id="PF04324"/>
    </source>
</evidence>
<name>A0ABV1N5V4_9GAMM</name>
<dbReference type="PANTHER" id="PTHR42949">
    <property type="entry name" value="ANAEROBIC GLYCEROL-3-PHOSPHATE DEHYDROGENASE SUBUNIT B"/>
    <property type="match status" value="1"/>
</dbReference>
<dbReference type="PANTHER" id="PTHR42949:SF3">
    <property type="entry name" value="ANAEROBIC GLYCEROL-3-PHOSPHATE DEHYDROGENASE SUBUNIT B"/>
    <property type="match status" value="1"/>
</dbReference>
<dbReference type="EMBL" id="JBEGCI010000008">
    <property type="protein sequence ID" value="MEQ6889112.1"/>
    <property type="molecule type" value="Genomic_DNA"/>
</dbReference>
<proteinExistence type="predicted"/>
<evidence type="ECO:0000313" key="4">
    <source>
        <dbReference type="EMBL" id="MEQ6889112.1"/>
    </source>
</evidence>
<dbReference type="PRINTS" id="PR00368">
    <property type="entry name" value="FADPNR"/>
</dbReference>
<dbReference type="InterPro" id="IPR017224">
    <property type="entry name" value="Opine_Oxase_asu/HCN_bsu"/>
</dbReference>
<dbReference type="InterPro" id="IPR036188">
    <property type="entry name" value="FAD/NAD-bd_sf"/>
</dbReference>
<dbReference type="Proteomes" id="UP001472978">
    <property type="component" value="Unassembled WGS sequence"/>
</dbReference>
<dbReference type="PIRSF" id="PIRSF037495">
    <property type="entry name" value="Opine_OX_OoxA/HcnB"/>
    <property type="match status" value="1"/>
</dbReference>
<dbReference type="RefSeq" id="WP_349758644.1">
    <property type="nucleotide sequence ID" value="NZ_JBEGCI010000008.1"/>
</dbReference>
<gene>
    <name evidence="4" type="ORF">ABE957_10550</name>
</gene>
<accession>A0ABV1N5V4</accession>
<reference evidence="4 5" key="1">
    <citation type="submission" date="2024-05" db="EMBL/GenBank/DDBJ databases">
        <title>Halomonas sp. CS7 16S ribosomal RNA gene Genome sequencing and assembly.</title>
        <authorList>
            <person name="Yook S."/>
        </authorList>
    </citation>
    <scope>NUCLEOTIDE SEQUENCE [LARGE SCALE GENOMIC DNA]</scope>
    <source>
        <strain evidence="4 5">CS7</strain>
    </source>
</reference>
<dbReference type="Gene3D" id="1.10.10.1100">
    <property type="entry name" value="BFD-like [2Fe-2S]-binding domain"/>
    <property type="match status" value="1"/>
</dbReference>
<dbReference type="InterPro" id="IPR041854">
    <property type="entry name" value="BFD-like_2Fe2S-bd_dom_sf"/>
</dbReference>
<dbReference type="InterPro" id="IPR023753">
    <property type="entry name" value="FAD/NAD-binding_dom"/>
</dbReference>
<dbReference type="InterPro" id="IPR007419">
    <property type="entry name" value="BFD-like_2Fe2S-bd_dom"/>
</dbReference>
<evidence type="ECO:0000256" key="1">
    <source>
        <dbReference type="ARBA" id="ARBA00023002"/>
    </source>
</evidence>
<protein>
    <submittedName>
        <fullName evidence="4">NAD(P)/FAD-dependent oxidoreductase</fullName>
    </submittedName>
</protein>
<keyword evidence="5" id="KW-1185">Reference proteome</keyword>
<evidence type="ECO:0000259" key="3">
    <source>
        <dbReference type="Pfam" id="PF07992"/>
    </source>
</evidence>
<dbReference type="Gene3D" id="3.50.50.60">
    <property type="entry name" value="FAD/NAD(P)-binding domain"/>
    <property type="match status" value="2"/>
</dbReference>
<dbReference type="CDD" id="cd19946">
    <property type="entry name" value="GlpA-like_Fer2_BFD-like"/>
    <property type="match status" value="1"/>
</dbReference>
<dbReference type="InterPro" id="IPR051691">
    <property type="entry name" value="Metab_Enz_Cyan_OpOx_G3PDH"/>
</dbReference>
<dbReference type="PRINTS" id="PR00469">
    <property type="entry name" value="PNDRDTASEII"/>
</dbReference>